<dbReference type="Gene3D" id="3.30.9.100">
    <property type="match status" value="1"/>
</dbReference>
<dbReference type="PANTHER" id="PTHR43747:SF1">
    <property type="entry name" value="SLR1998 PROTEIN"/>
    <property type="match status" value="1"/>
</dbReference>
<gene>
    <name evidence="4" type="ORF">GJA_2966</name>
</gene>
<dbReference type="eggNOG" id="COG0644">
    <property type="taxonomic scope" value="Bacteria"/>
</dbReference>
<evidence type="ECO:0000256" key="2">
    <source>
        <dbReference type="ARBA" id="ARBA00023002"/>
    </source>
</evidence>
<dbReference type="PANTHER" id="PTHR43747">
    <property type="entry name" value="FAD-BINDING PROTEIN"/>
    <property type="match status" value="1"/>
</dbReference>
<dbReference type="EMBL" id="HG322949">
    <property type="protein sequence ID" value="CDG83592.1"/>
    <property type="molecule type" value="Genomic_DNA"/>
</dbReference>
<dbReference type="InterPro" id="IPR006905">
    <property type="entry name" value="Flavin_halogenase"/>
</dbReference>
<proteinExistence type="predicted"/>
<dbReference type="InterPro" id="IPR036188">
    <property type="entry name" value="FAD/NAD-bd_sf"/>
</dbReference>
<dbReference type="Gene3D" id="3.50.50.60">
    <property type="entry name" value="FAD/NAD(P)-binding domain"/>
    <property type="match status" value="1"/>
</dbReference>
<accession>W0V8K1</accession>
<dbReference type="GO" id="GO:0004497">
    <property type="term" value="F:monooxygenase activity"/>
    <property type="evidence" value="ECO:0007669"/>
    <property type="project" value="InterPro"/>
</dbReference>
<dbReference type="InterPro" id="IPR050816">
    <property type="entry name" value="Flavin-dep_Halogenase_NPB"/>
</dbReference>
<dbReference type="SUPFAM" id="SSF51905">
    <property type="entry name" value="FAD/NAD(P)-binding domain"/>
    <property type="match status" value="1"/>
</dbReference>
<evidence type="ECO:0000313" key="4">
    <source>
        <dbReference type="EMBL" id="CDG83592.1"/>
    </source>
</evidence>
<feature type="domain" description="FAD-dependent oxidoreductase 2 FAD-binding" evidence="3">
    <location>
        <begin position="6"/>
        <end position="36"/>
    </location>
</feature>
<dbReference type="PATRIC" id="fig|1349767.4.peg.4674"/>
<evidence type="ECO:0000259" key="3">
    <source>
        <dbReference type="Pfam" id="PF00890"/>
    </source>
</evidence>
<protein>
    <submittedName>
        <fullName evidence="4">FAD binding domain protein</fullName>
    </submittedName>
</protein>
<dbReference type="Proteomes" id="UP000027604">
    <property type="component" value="Chromosome I"/>
</dbReference>
<dbReference type="RefSeq" id="WP_038493149.1">
    <property type="nucleotide sequence ID" value="NZ_BCTH01000058.1"/>
</dbReference>
<dbReference type="AlphaFoldDB" id="W0V8K1"/>
<keyword evidence="2" id="KW-0560">Oxidoreductase</keyword>
<dbReference type="KEGG" id="jag:GJA_2966"/>
<reference evidence="4 5" key="1">
    <citation type="journal article" date="2015" name="Genome Announc.">
        <title>Genome Sequence of Mushroom Soft-Rot Pathogen Janthinobacterium agaricidamnosum.</title>
        <authorList>
            <person name="Graupner K."/>
            <person name="Lackner G."/>
            <person name="Hertweck C."/>
        </authorList>
    </citation>
    <scope>NUCLEOTIDE SEQUENCE [LARGE SCALE GENOMIC DNA]</scope>
    <source>
        <strain evidence="5">NBRC 102515 / DSM 9628</strain>
    </source>
</reference>
<sequence>MAQIYDALIIGAGPAGLVAALRLQQLGRSVLLAERSAVWPRPQIGEALTPGVRNIIELLDANDAMALVPHRVHRNSRLLWRNRHPENVAHPGSALVERAGFDAALLQLAHQRGINVVSPAQVQQVNGAAGDWTVALQTGGALPQVKQVSARFILDASGRGAGARSQIACAPRLAAVWAEFEQTNLPATMRELTQVEALTDGWLWGASLPDGRYRVMLLGDPRAARQAAPHQPEQRLRAACAASRLFGAIAQLPLSSPVQMCTATAYLATDSWQDGRLKLGDAAFALDPISSSGVEKAMRFSLQAAVAVHTLLGDQSPQRARLTRAFFEHRLIDTCARHAHWTAEYYGQSWCAGQPFWQARSSVAIPAGEHASDLMNQLQQTCAQLQQYREPVLRALSSLNPRRALRLNPQASVVEMPCIIDDTVQAYSALSHPQLERPLAFLDNEALFPHLHSLHQSPTLDSFLHDLGCNMPAHKAQRITAWLWQHGLLEHAG</sequence>
<dbReference type="InterPro" id="IPR003953">
    <property type="entry name" value="FAD-dep_OxRdtase_2_FAD-bd"/>
</dbReference>
<dbReference type="Pfam" id="PF04820">
    <property type="entry name" value="Trp_halogenase"/>
    <property type="match status" value="1"/>
</dbReference>
<keyword evidence="5" id="KW-1185">Reference proteome</keyword>
<name>W0V8K1_9BURK</name>
<dbReference type="PRINTS" id="PR00420">
    <property type="entry name" value="RNGMNOXGNASE"/>
</dbReference>
<dbReference type="HOGENOM" id="CLU_024648_6_2_4"/>
<keyword evidence="1" id="KW-0285">Flavoprotein</keyword>
<dbReference type="Pfam" id="PF00890">
    <property type="entry name" value="FAD_binding_2"/>
    <property type="match status" value="1"/>
</dbReference>
<organism evidence="4 5">
    <name type="scientific">Janthinobacterium agaricidamnosum NBRC 102515 = DSM 9628</name>
    <dbReference type="NCBI Taxonomy" id="1349767"/>
    <lineage>
        <taxon>Bacteria</taxon>
        <taxon>Pseudomonadati</taxon>
        <taxon>Pseudomonadota</taxon>
        <taxon>Betaproteobacteria</taxon>
        <taxon>Burkholderiales</taxon>
        <taxon>Oxalobacteraceae</taxon>
        <taxon>Janthinobacterium</taxon>
    </lineage>
</organism>
<evidence type="ECO:0000256" key="1">
    <source>
        <dbReference type="ARBA" id="ARBA00022630"/>
    </source>
</evidence>
<evidence type="ECO:0000313" key="5">
    <source>
        <dbReference type="Proteomes" id="UP000027604"/>
    </source>
</evidence>
<dbReference type="STRING" id="1349767.GJA_2966"/>